<keyword evidence="3" id="KW-1185">Reference proteome</keyword>
<reference evidence="2 3" key="1">
    <citation type="journal article" date="2021" name="Elife">
        <title>Chloroplast acquisition without the gene transfer in kleptoplastic sea slugs, Plakobranchus ocellatus.</title>
        <authorList>
            <person name="Maeda T."/>
            <person name="Takahashi S."/>
            <person name="Yoshida T."/>
            <person name="Shimamura S."/>
            <person name="Takaki Y."/>
            <person name="Nagai Y."/>
            <person name="Toyoda A."/>
            <person name="Suzuki Y."/>
            <person name="Arimoto A."/>
            <person name="Ishii H."/>
            <person name="Satoh N."/>
            <person name="Nishiyama T."/>
            <person name="Hasebe M."/>
            <person name="Maruyama T."/>
            <person name="Minagawa J."/>
            <person name="Obokata J."/>
            <person name="Shigenobu S."/>
        </authorList>
    </citation>
    <scope>NUCLEOTIDE SEQUENCE [LARGE SCALE GENOMIC DNA]</scope>
</reference>
<comment type="caution">
    <text evidence="2">The sequence shown here is derived from an EMBL/GenBank/DDBJ whole genome shotgun (WGS) entry which is preliminary data.</text>
</comment>
<evidence type="ECO:0000313" key="3">
    <source>
        <dbReference type="Proteomes" id="UP000762676"/>
    </source>
</evidence>
<dbReference type="Proteomes" id="UP000762676">
    <property type="component" value="Unassembled WGS sequence"/>
</dbReference>
<evidence type="ECO:0000256" key="1">
    <source>
        <dbReference type="SAM" id="MobiDB-lite"/>
    </source>
</evidence>
<feature type="compositionally biased region" description="Basic and acidic residues" evidence="1">
    <location>
        <begin position="125"/>
        <end position="135"/>
    </location>
</feature>
<evidence type="ECO:0000313" key="2">
    <source>
        <dbReference type="EMBL" id="GFR66359.1"/>
    </source>
</evidence>
<dbReference type="EMBL" id="BMAT01011082">
    <property type="protein sequence ID" value="GFR66359.1"/>
    <property type="molecule type" value="Genomic_DNA"/>
</dbReference>
<sequence>MPRGRVAPALEKTPSKTKLFTIDMPGGRPDSAVSTMGINPSINSANMASPSNDKTSEDSASVSSRGNFSTTIPIFRGPNSGHPPRSVAPGTKERKSSETEDGPEPEEETAVPHISVKNPGAGSFEDTRPHVKSESDLAMEGDPNHLSPLIKDPSQENRPPSIEPALKPNAFSMVCQGIDL</sequence>
<organism evidence="2 3">
    <name type="scientific">Elysia marginata</name>
    <dbReference type="NCBI Taxonomy" id="1093978"/>
    <lineage>
        <taxon>Eukaryota</taxon>
        <taxon>Metazoa</taxon>
        <taxon>Spiralia</taxon>
        <taxon>Lophotrochozoa</taxon>
        <taxon>Mollusca</taxon>
        <taxon>Gastropoda</taxon>
        <taxon>Heterobranchia</taxon>
        <taxon>Euthyneura</taxon>
        <taxon>Panpulmonata</taxon>
        <taxon>Sacoglossa</taxon>
        <taxon>Placobranchoidea</taxon>
        <taxon>Plakobranchidae</taxon>
        <taxon>Elysia</taxon>
    </lineage>
</organism>
<accession>A0AAV4EZ97</accession>
<feature type="region of interest" description="Disordered" evidence="1">
    <location>
        <begin position="1"/>
        <end position="168"/>
    </location>
</feature>
<name>A0AAV4EZ97_9GAST</name>
<feature type="compositionally biased region" description="Acidic residues" evidence="1">
    <location>
        <begin position="99"/>
        <end position="109"/>
    </location>
</feature>
<proteinExistence type="predicted"/>
<feature type="compositionally biased region" description="Polar residues" evidence="1">
    <location>
        <begin position="32"/>
        <end position="72"/>
    </location>
</feature>
<dbReference type="AlphaFoldDB" id="A0AAV4EZ97"/>
<protein>
    <submittedName>
        <fullName evidence="2">Uncharacterized protein</fullName>
    </submittedName>
</protein>
<gene>
    <name evidence="2" type="ORF">ElyMa_005556200</name>
</gene>